<dbReference type="CDD" id="cd06532">
    <property type="entry name" value="Glyco_transf_25"/>
    <property type="match status" value="1"/>
</dbReference>
<proteinExistence type="predicted"/>
<evidence type="ECO:0000313" key="3">
    <source>
        <dbReference type="Proteomes" id="UP000598196"/>
    </source>
</evidence>
<protein>
    <recommendedName>
        <fullName evidence="1">Glycosyl transferase family 25 domain-containing protein</fullName>
    </recommendedName>
</protein>
<dbReference type="RefSeq" id="WP_146287490.1">
    <property type="nucleotide sequence ID" value="NZ_BMLP01000005.1"/>
</dbReference>
<dbReference type="Proteomes" id="UP000598196">
    <property type="component" value="Unassembled WGS sequence"/>
</dbReference>
<dbReference type="AlphaFoldDB" id="A0A918DD54"/>
<gene>
    <name evidence="2" type="ORF">GCM10010991_26540</name>
</gene>
<dbReference type="Pfam" id="PF01755">
    <property type="entry name" value="Glyco_transf_25"/>
    <property type="match status" value="1"/>
</dbReference>
<keyword evidence="3" id="KW-1185">Reference proteome</keyword>
<organism evidence="2 3">
    <name type="scientific">Gemmobacter aquaticus</name>
    <dbReference type="NCBI Taxonomy" id="490185"/>
    <lineage>
        <taxon>Bacteria</taxon>
        <taxon>Pseudomonadati</taxon>
        <taxon>Pseudomonadota</taxon>
        <taxon>Alphaproteobacteria</taxon>
        <taxon>Rhodobacterales</taxon>
        <taxon>Paracoccaceae</taxon>
        <taxon>Gemmobacter</taxon>
    </lineage>
</organism>
<sequence length="263" mass="28417">MNRLDVQLINLDGSDARLTRATAALQAAGIPFRRLPAFDGRGKRPEDLPLYDPAAAMRSFGRKLTGGEIGCFLSHLEAARQFLQTGADYGLVLEDDLSIATPDAGTVLTGLLDALPKVSADKVWHVANLGRAAPEVSSRLGPVAPGHLLVRAHLFPVTTTAILWSREGAAAFVHDVQRIDMPVDQWLRCWASAADTGLAVNPALFGTSGAASEIDASVSRSKSVRRGPRYAIARKLWLWRNTRLARRHQAAFAKAHPQSSSRT</sequence>
<evidence type="ECO:0000313" key="2">
    <source>
        <dbReference type="EMBL" id="GGO34959.1"/>
    </source>
</evidence>
<reference evidence="2 3" key="1">
    <citation type="journal article" date="2014" name="Int. J. Syst. Evol. Microbiol.">
        <title>Complete genome sequence of Corynebacterium casei LMG S-19264T (=DSM 44701T), isolated from a smear-ripened cheese.</title>
        <authorList>
            <consortium name="US DOE Joint Genome Institute (JGI-PGF)"/>
            <person name="Walter F."/>
            <person name="Albersmeier A."/>
            <person name="Kalinowski J."/>
            <person name="Ruckert C."/>
        </authorList>
    </citation>
    <scope>NUCLEOTIDE SEQUENCE [LARGE SCALE GENOMIC DNA]</scope>
    <source>
        <strain evidence="2 3">CGMCC 1.7029</strain>
    </source>
</reference>
<dbReference type="EMBL" id="BMLP01000005">
    <property type="protein sequence ID" value="GGO34959.1"/>
    <property type="molecule type" value="Genomic_DNA"/>
</dbReference>
<feature type="domain" description="Glycosyl transferase family 25" evidence="1">
    <location>
        <begin position="8"/>
        <end position="99"/>
    </location>
</feature>
<accession>A0A918DD54</accession>
<dbReference type="InterPro" id="IPR002654">
    <property type="entry name" value="Glyco_trans_25"/>
</dbReference>
<evidence type="ECO:0000259" key="1">
    <source>
        <dbReference type="Pfam" id="PF01755"/>
    </source>
</evidence>
<comment type="caution">
    <text evidence="2">The sequence shown here is derived from an EMBL/GenBank/DDBJ whole genome shotgun (WGS) entry which is preliminary data.</text>
</comment>
<name>A0A918DD54_9RHOB</name>
<dbReference type="OrthoDB" id="259382at2"/>